<dbReference type="Pfam" id="PF05033">
    <property type="entry name" value="Pre-SET"/>
    <property type="match status" value="1"/>
</dbReference>
<dbReference type="SUPFAM" id="SSF48403">
    <property type="entry name" value="Ankyrin repeat"/>
    <property type="match status" value="1"/>
</dbReference>
<evidence type="ECO:0000256" key="1">
    <source>
        <dbReference type="ARBA" id="ARBA00004286"/>
    </source>
</evidence>
<dbReference type="GO" id="GO:0046974">
    <property type="term" value="F:histone H3K9 methyltransferase activity"/>
    <property type="evidence" value="ECO:0007669"/>
    <property type="project" value="TreeGrafter"/>
</dbReference>
<dbReference type="SMART" id="SM00468">
    <property type="entry name" value="PreSET"/>
    <property type="match status" value="1"/>
</dbReference>
<evidence type="ECO:0000313" key="8">
    <source>
        <dbReference type="Proteomes" id="UP000664859"/>
    </source>
</evidence>
<proteinExistence type="predicted"/>
<reference evidence="7" key="1">
    <citation type="submission" date="2021-02" db="EMBL/GenBank/DDBJ databases">
        <title>First Annotated Genome of the Yellow-green Alga Tribonema minus.</title>
        <authorList>
            <person name="Mahan K.M."/>
        </authorList>
    </citation>
    <scope>NUCLEOTIDE SEQUENCE</scope>
    <source>
        <strain evidence="7">UTEX B ZZ1240</strain>
    </source>
</reference>
<accession>A0A835Z3X2</accession>
<dbReference type="InterPro" id="IPR043550">
    <property type="entry name" value="EHMT1/EHMT2"/>
</dbReference>
<comment type="subcellular location">
    <subcellularLocation>
        <location evidence="1">Chromosome</location>
    </subcellularLocation>
</comment>
<dbReference type="PROSITE" id="PS50280">
    <property type="entry name" value="SET"/>
    <property type="match status" value="1"/>
</dbReference>
<evidence type="ECO:0000256" key="2">
    <source>
        <dbReference type="ARBA" id="ARBA00022454"/>
    </source>
</evidence>
<dbReference type="OrthoDB" id="59296at2759"/>
<dbReference type="InterPro" id="IPR007728">
    <property type="entry name" value="Pre-SET_dom"/>
</dbReference>
<gene>
    <name evidence="7" type="ORF">JKP88DRAFT_310780</name>
</gene>
<dbReference type="Gene3D" id="2.170.270.10">
    <property type="entry name" value="SET domain"/>
    <property type="match status" value="1"/>
</dbReference>
<dbReference type="PANTHER" id="PTHR46307:SF4">
    <property type="entry name" value="G9A, ISOFORM B"/>
    <property type="match status" value="1"/>
</dbReference>
<sequence>MALQFYEWWVGYVTRELQDEDDDDDELLVEVSFYGGRDEKPWVARASQVVPLVEGWAEGVKTQRIGAKGNPEALWSDVEEAVAAYLTSAGRAADIRPRSARWSKYCTETYKQLHALEVQAVNPLPVLLEARAQGHKLKLPPKAKSAAGAAAAARDGTGDDDDANGADDVSAGAVQLSMGAGRAAKRLATDKAKAELNGAECSGHCTVLSAELALTLAQQQAPRTARWPPKTRSELSSSTCSGSADASDGEWRAGAGKHWGLASAAIAAAAAAAAANTSAALSGSSGGSSSSSGATARGSLEAAALKRGLFESVRAGDVDAVRRIVAQDIDVKAVDPRTGEFPLHMAVQLGTADMTALVLETHQSQGQRWYCRPSFDMVNMYNRHGQNPLHLALSLGRAALVPLLVPYISNVNCKGRCGFPPLAWAATAEVDAATCSKAAARVQARAVAAEALIKACTVVHRPPAAGECAGAGGRPLLNVNALDGRACSALYWSTVYQLPALGMLLLQHGASFTSQREITAVCADISLGVEPVPIHLTQHRNAAGEIVLPRFFYYAENVGNPLCEKGSSHSSATGGIPSCSCSGVCGHKCPCTAQNGQQLPYRSDGSLANPSKTVIYECGPQCKCTCGEDDGGCLRTTQGGIGAPLQVFYTEKKGWGVRTLQDINRWQFVFLYTGTYKAGDNGGDAAGGEDINYHEIEIVDYKDNALLRVDAQVVGNVARLVNHSCDPNLVLRKLAFFTNKFVPAGTELSWSYNGARRCDGYQPCNCESDKCKGHI</sequence>
<evidence type="ECO:0008006" key="9">
    <source>
        <dbReference type="Google" id="ProtNLM"/>
    </source>
</evidence>
<organism evidence="7 8">
    <name type="scientific">Tribonema minus</name>
    <dbReference type="NCBI Taxonomy" id="303371"/>
    <lineage>
        <taxon>Eukaryota</taxon>
        <taxon>Sar</taxon>
        <taxon>Stramenopiles</taxon>
        <taxon>Ochrophyta</taxon>
        <taxon>PX clade</taxon>
        <taxon>Xanthophyceae</taxon>
        <taxon>Tribonematales</taxon>
        <taxon>Tribonemataceae</taxon>
        <taxon>Tribonema</taxon>
    </lineage>
</organism>
<dbReference type="GO" id="GO:0000785">
    <property type="term" value="C:chromatin"/>
    <property type="evidence" value="ECO:0007669"/>
    <property type="project" value="TreeGrafter"/>
</dbReference>
<feature type="domain" description="SET" evidence="5">
    <location>
        <begin position="643"/>
        <end position="753"/>
    </location>
</feature>
<dbReference type="InterPro" id="IPR000313">
    <property type="entry name" value="PWWP_dom"/>
</dbReference>
<dbReference type="PROSITE" id="PS50812">
    <property type="entry name" value="PWWP"/>
    <property type="match status" value="1"/>
</dbReference>
<keyword evidence="3" id="KW-0040">ANK repeat</keyword>
<dbReference type="InterPro" id="IPR046341">
    <property type="entry name" value="SET_dom_sf"/>
</dbReference>
<feature type="compositionally biased region" description="Low complexity" evidence="4">
    <location>
        <begin position="236"/>
        <end position="246"/>
    </location>
</feature>
<dbReference type="SMART" id="SM00317">
    <property type="entry name" value="SET"/>
    <property type="match status" value="1"/>
</dbReference>
<feature type="region of interest" description="Disordered" evidence="4">
    <location>
        <begin position="139"/>
        <end position="168"/>
    </location>
</feature>
<evidence type="ECO:0000256" key="3">
    <source>
        <dbReference type="PROSITE-ProRule" id="PRU00023"/>
    </source>
</evidence>
<dbReference type="GO" id="GO:0005634">
    <property type="term" value="C:nucleus"/>
    <property type="evidence" value="ECO:0007669"/>
    <property type="project" value="InterPro"/>
</dbReference>
<feature type="domain" description="PWWP" evidence="6">
    <location>
        <begin position="1"/>
        <end position="55"/>
    </location>
</feature>
<feature type="compositionally biased region" description="Low complexity" evidence="4">
    <location>
        <begin position="146"/>
        <end position="155"/>
    </location>
</feature>
<evidence type="ECO:0000256" key="4">
    <source>
        <dbReference type="SAM" id="MobiDB-lite"/>
    </source>
</evidence>
<dbReference type="SUPFAM" id="SSF82199">
    <property type="entry name" value="SET domain"/>
    <property type="match status" value="1"/>
</dbReference>
<dbReference type="InterPro" id="IPR002110">
    <property type="entry name" value="Ankyrin_rpt"/>
</dbReference>
<dbReference type="EMBL" id="JAFCMP010000116">
    <property type="protein sequence ID" value="KAG5185968.1"/>
    <property type="molecule type" value="Genomic_DNA"/>
</dbReference>
<dbReference type="Gene3D" id="1.25.40.20">
    <property type="entry name" value="Ankyrin repeat-containing domain"/>
    <property type="match status" value="1"/>
</dbReference>
<protein>
    <recommendedName>
        <fullName evidence="9">Histone-lysine N-methyltransferase</fullName>
    </recommendedName>
</protein>
<dbReference type="GO" id="GO:0008270">
    <property type="term" value="F:zinc ion binding"/>
    <property type="evidence" value="ECO:0007669"/>
    <property type="project" value="InterPro"/>
</dbReference>
<dbReference type="PROSITE" id="PS50297">
    <property type="entry name" value="ANK_REP_REGION"/>
    <property type="match status" value="1"/>
</dbReference>
<keyword evidence="2" id="KW-0158">Chromosome</keyword>
<dbReference type="GO" id="GO:0000122">
    <property type="term" value="P:negative regulation of transcription by RNA polymerase II"/>
    <property type="evidence" value="ECO:0007669"/>
    <property type="project" value="TreeGrafter"/>
</dbReference>
<dbReference type="Pfam" id="PF00856">
    <property type="entry name" value="SET"/>
    <property type="match status" value="1"/>
</dbReference>
<keyword evidence="8" id="KW-1185">Reference proteome</keyword>
<dbReference type="AlphaFoldDB" id="A0A835Z3X2"/>
<feature type="repeat" description="ANK" evidence="3">
    <location>
        <begin position="384"/>
        <end position="416"/>
    </location>
</feature>
<dbReference type="InterPro" id="IPR036770">
    <property type="entry name" value="Ankyrin_rpt-contain_sf"/>
</dbReference>
<evidence type="ECO:0000259" key="5">
    <source>
        <dbReference type="PROSITE" id="PS50280"/>
    </source>
</evidence>
<dbReference type="GO" id="GO:0002039">
    <property type="term" value="F:p53 binding"/>
    <property type="evidence" value="ECO:0007669"/>
    <property type="project" value="InterPro"/>
</dbReference>
<dbReference type="PANTHER" id="PTHR46307">
    <property type="entry name" value="G9A, ISOFORM B"/>
    <property type="match status" value="1"/>
</dbReference>
<name>A0A835Z3X2_9STRA</name>
<feature type="region of interest" description="Disordered" evidence="4">
    <location>
        <begin position="220"/>
        <end position="251"/>
    </location>
</feature>
<dbReference type="InterPro" id="IPR001214">
    <property type="entry name" value="SET_dom"/>
</dbReference>
<comment type="caution">
    <text evidence="7">The sequence shown here is derived from an EMBL/GenBank/DDBJ whole genome shotgun (WGS) entry which is preliminary data.</text>
</comment>
<evidence type="ECO:0000313" key="7">
    <source>
        <dbReference type="EMBL" id="KAG5185968.1"/>
    </source>
</evidence>
<evidence type="ECO:0000259" key="6">
    <source>
        <dbReference type="PROSITE" id="PS50812"/>
    </source>
</evidence>
<dbReference type="Pfam" id="PF12796">
    <property type="entry name" value="Ank_2"/>
    <property type="match status" value="1"/>
</dbReference>
<dbReference type="Proteomes" id="UP000664859">
    <property type="component" value="Unassembled WGS sequence"/>
</dbReference>
<dbReference type="PROSITE" id="PS50088">
    <property type="entry name" value="ANK_REPEAT"/>
    <property type="match status" value="1"/>
</dbReference>